<dbReference type="Gene3D" id="1.25.40.10">
    <property type="entry name" value="Tetratricopeptide repeat domain"/>
    <property type="match status" value="1"/>
</dbReference>
<protein>
    <recommendedName>
        <fullName evidence="4">Adenylate cyclase</fullName>
    </recommendedName>
</protein>
<dbReference type="SUPFAM" id="SSF48452">
    <property type="entry name" value="TPR-like"/>
    <property type="match status" value="1"/>
</dbReference>
<proteinExistence type="predicted"/>
<dbReference type="EMBL" id="CP133217">
    <property type="protein sequence ID" value="WML87929.1"/>
    <property type="molecule type" value="Genomic_DNA"/>
</dbReference>
<dbReference type="AlphaFoldDB" id="A0AA51MQA2"/>
<accession>A0AA51MQA2</accession>
<reference evidence="2 3" key="1">
    <citation type="submission" date="2023-08" db="EMBL/GenBank/DDBJ databases">
        <title>New molecular markers tilS and rpoB for phylogenetic and monitoring studies of the genus Thiothrix biodiversity.</title>
        <authorList>
            <person name="Ravin N.V."/>
            <person name="Smolyakov D."/>
            <person name="Markov N.D."/>
            <person name="Beletsky A.V."/>
            <person name="Mardanov A.V."/>
            <person name="Rudenko T.S."/>
            <person name="Grabovich M.Y."/>
        </authorList>
    </citation>
    <scope>NUCLEOTIDE SEQUENCE</scope>
    <source>
        <strain evidence="2">DNT52</strain>
        <strain evidence="1 3">H33</strain>
    </source>
</reference>
<evidence type="ECO:0000313" key="1">
    <source>
        <dbReference type="EMBL" id="MDQ5767208.1"/>
    </source>
</evidence>
<dbReference type="RefSeq" id="WP_308133423.1">
    <property type="nucleotide sequence ID" value="NZ_CP133217.1"/>
</dbReference>
<dbReference type="Proteomes" id="UP001229862">
    <property type="component" value="Chromosome"/>
</dbReference>
<organism evidence="2">
    <name type="scientific">Thiothrix subterranea</name>
    <dbReference type="NCBI Taxonomy" id="2735563"/>
    <lineage>
        <taxon>Bacteria</taxon>
        <taxon>Pseudomonadati</taxon>
        <taxon>Pseudomonadota</taxon>
        <taxon>Gammaproteobacteria</taxon>
        <taxon>Thiotrichales</taxon>
        <taxon>Thiotrichaceae</taxon>
        <taxon>Thiothrix</taxon>
    </lineage>
</organism>
<evidence type="ECO:0008006" key="4">
    <source>
        <dbReference type="Google" id="ProtNLM"/>
    </source>
</evidence>
<keyword evidence="3" id="KW-1185">Reference proteome</keyword>
<sequence>MTIDKELIIAELDSLLVSPCFRARKVIKRFLHYVVHETLAGRGNTLNQHNIAIHALGKPPDFSPAYNPVVRIEAGRLRKLLKTHYADANNPSSIMITIPKGTYQAVFIRRNRLPNTVTPPETPLTPQVTEGPRVLLQCQVLENPAITSPAPLCHKVRNDLLLMLNRFRNIRVLASHASDKAKLHQTDYILNCDLQVTGNEVELFLVLIHARDDELVWANTLRLPTQPSQQDLDTLCMQVAANTVALHSGKVLYHWAQYQQSMTTAIAAHHKALVDYLAFLHDITRENFHIALISCQQRLQHFPHDSKALVILARLCGYDHVLQYHLVENLETTWTHSARTAMKLDSGNAEAHSIFAHNRYFLGDNALCRAELEMARQTNPFDTSIEYLYGFGLYMTGDHEAGIQAIRNLMALQFPQPDWYHVLPFLHVFNQGNYQEALVLAERIQHFGYWGELARSVSCFRLGQTARSLRELQELLRDNSQLLNTQNPDNRSIFSHEALKKVLSTLGEIKKLMTPDQY</sequence>
<gene>
    <name evidence="1" type="ORF">RCC75_01615</name>
    <name evidence="2" type="ORF">RCG00_06055</name>
</gene>
<dbReference type="Proteomes" id="UP001223336">
    <property type="component" value="Unassembled WGS sequence"/>
</dbReference>
<dbReference type="InterPro" id="IPR011990">
    <property type="entry name" value="TPR-like_helical_dom_sf"/>
</dbReference>
<evidence type="ECO:0000313" key="3">
    <source>
        <dbReference type="Proteomes" id="UP001223336"/>
    </source>
</evidence>
<dbReference type="EMBL" id="JAVFKN010000001">
    <property type="protein sequence ID" value="MDQ5767208.1"/>
    <property type="molecule type" value="Genomic_DNA"/>
</dbReference>
<evidence type="ECO:0000313" key="2">
    <source>
        <dbReference type="EMBL" id="WML87929.1"/>
    </source>
</evidence>
<name>A0AA51MQA2_9GAMM</name>